<evidence type="ECO:0000256" key="1">
    <source>
        <dbReference type="SAM" id="MobiDB-lite"/>
    </source>
</evidence>
<keyword evidence="2" id="KW-0812">Transmembrane</keyword>
<evidence type="ECO:0000313" key="3">
    <source>
        <dbReference type="EMBL" id="SDL93527.1"/>
    </source>
</evidence>
<dbReference type="RefSeq" id="WP_062527701.1">
    <property type="nucleotide sequence ID" value="NZ_CP048429.1"/>
</dbReference>
<dbReference type="AlphaFoldDB" id="A0A1G9P5L8"/>
<dbReference type="Proteomes" id="UP000182783">
    <property type="component" value="Unassembled WGS sequence"/>
</dbReference>
<feature type="region of interest" description="Disordered" evidence="1">
    <location>
        <begin position="202"/>
        <end position="234"/>
    </location>
</feature>
<proteinExistence type="predicted"/>
<keyword evidence="2" id="KW-1133">Transmembrane helix</keyword>
<dbReference type="NCBIfam" id="TIGR02896">
    <property type="entry name" value="spore_III_AF"/>
    <property type="match status" value="1"/>
</dbReference>
<dbReference type="InterPro" id="IPR014245">
    <property type="entry name" value="Spore_III_AF"/>
</dbReference>
<name>A0A1G9P5L8_9BACL</name>
<feature type="transmembrane region" description="Helical" evidence="2">
    <location>
        <begin position="6"/>
        <end position="25"/>
    </location>
</feature>
<dbReference type="Pfam" id="PF09581">
    <property type="entry name" value="Spore_III_AF"/>
    <property type="match status" value="1"/>
</dbReference>
<evidence type="ECO:0000256" key="2">
    <source>
        <dbReference type="SAM" id="Phobius"/>
    </source>
</evidence>
<accession>A0A1G9P5L8</accession>
<reference evidence="3 4" key="1">
    <citation type="submission" date="2016-10" db="EMBL/GenBank/DDBJ databases">
        <authorList>
            <person name="de Groot N.N."/>
        </authorList>
    </citation>
    <scope>NUCLEOTIDE SEQUENCE [LARGE SCALE GENOMIC DNA]</scope>
    <source>
        <strain evidence="3 4">CGMCC 1.10239</strain>
    </source>
</reference>
<organism evidence="3 4">
    <name type="scientific">Paenibacillus jilunlii</name>
    <dbReference type="NCBI Taxonomy" id="682956"/>
    <lineage>
        <taxon>Bacteria</taxon>
        <taxon>Bacillati</taxon>
        <taxon>Bacillota</taxon>
        <taxon>Bacilli</taxon>
        <taxon>Bacillales</taxon>
        <taxon>Paenibacillaceae</taxon>
        <taxon>Paenibacillus</taxon>
    </lineage>
</organism>
<dbReference type="OrthoDB" id="2375554at2"/>
<feature type="transmembrane region" description="Helical" evidence="2">
    <location>
        <begin position="37"/>
        <end position="54"/>
    </location>
</feature>
<dbReference type="EMBL" id="FNGM01000007">
    <property type="protein sequence ID" value="SDL93527.1"/>
    <property type="molecule type" value="Genomic_DNA"/>
</dbReference>
<keyword evidence="2" id="KW-0472">Membrane</keyword>
<sequence>MNWLGDWLRELILVVLLAAFVEMLLPSKSMERYARLVLSLLVLLTLLSPIVSMLKGDATGALSLAMDQQEQDGGVLTGAGKGAGSLEKILADGRMLAAGVQEQSLKFAAEEVAGQMRDQIAGSTGLQGAKVTVKLGMASASGSPGDGAVPVISSVTVALPAASPAAGAGSGSSPAAGTAAGPASEPIVITPVEPVQVSLGADQEEDAAAATAASSSETPDSSRPAAGKGADQEDVESVIRLLEQNWNLSREVIQVQRSGAGAEKL</sequence>
<gene>
    <name evidence="3" type="ORF">SAMN05216191_10746</name>
</gene>
<evidence type="ECO:0000313" key="4">
    <source>
        <dbReference type="Proteomes" id="UP000182783"/>
    </source>
</evidence>
<feature type="region of interest" description="Disordered" evidence="1">
    <location>
        <begin position="163"/>
        <end position="182"/>
    </location>
</feature>
<protein>
    <submittedName>
        <fullName evidence="3">Stage III sporulation protein AF</fullName>
    </submittedName>
</protein>
<feature type="compositionally biased region" description="Low complexity" evidence="1">
    <location>
        <begin position="208"/>
        <end position="225"/>
    </location>
</feature>